<comment type="caution">
    <text evidence="2">The sequence shown here is derived from an EMBL/GenBank/DDBJ whole genome shotgun (WGS) entry which is preliminary data.</text>
</comment>
<dbReference type="Proteomes" id="UP000269154">
    <property type="component" value="Unassembled WGS sequence"/>
</dbReference>
<evidence type="ECO:0000313" key="3">
    <source>
        <dbReference type="Proteomes" id="UP000269154"/>
    </source>
</evidence>
<dbReference type="RefSeq" id="WP_124144140.1">
    <property type="nucleotide sequence ID" value="NZ_CAWOKI010000387.1"/>
</dbReference>
<protein>
    <submittedName>
        <fullName evidence="2">DUF928 domain-containing protein</fullName>
    </submittedName>
</protein>
<dbReference type="AlphaFoldDB" id="A0A3N6PZN8"/>
<proteinExistence type="predicted"/>
<name>A0A3N6PZN8_9CYAN</name>
<evidence type="ECO:0000313" key="2">
    <source>
        <dbReference type="EMBL" id="RQH50277.1"/>
    </source>
</evidence>
<gene>
    <name evidence="2" type="ORF">D5R40_06515</name>
</gene>
<accession>A0A3N6PZN8</accession>
<keyword evidence="3" id="KW-1185">Reference proteome</keyword>
<feature type="region of interest" description="Disordered" evidence="1">
    <location>
        <begin position="39"/>
        <end position="62"/>
    </location>
</feature>
<sequence>MFVRNFLGLSLVGLLVSAPPVNHPQTAKTKVESRPQLQAVTFPPTTSRGAPSRTRGAGSRGPCNPIIKQELSNLTAVVPENNIGTTVSPNPTVYLYVPQSSKRKAEFALFDWTNRVREPIYKVGVSLPQSAGIIKVSLPKTVELETNNTYIWHFGIICDPEERALDYYINGWLRRTPLKPEIEAKLKELQEKPLELAKLYAESSVWSETITTLEKSRVAYPNAWKELLKSVGLEDYADSKIFDCCQEIQPAQR</sequence>
<dbReference type="OrthoDB" id="536034at2"/>
<evidence type="ECO:0000256" key="1">
    <source>
        <dbReference type="SAM" id="MobiDB-lite"/>
    </source>
</evidence>
<reference evidence="2 3" key="1">
    <citation type="journal article" date="2018" name="ACS Chem. Biol.">
        <title>Ketoreductase domain dysfunction expands chemodiversity: malyngamide biosynthesis in the cyanobacterium Okeania hirsuta.</title>
        <authorList>
            <person name="Moss N.A."/>
            <person name="Leao T."/>
            <person name="Rankin M."/>
            <person name="McCullough T.M."/>
            <person name="Qu P."/>
            <person name="Korobeynikov A."/>
            <person name="Smith J.L."/>
            <person name="Gerwick L."/>
            <person name="Gerwick W.H."/>
        </authorList>
    </citation>
    <scope>NUCLEOTIDE SEQUENCE [LARGE SCALE GENOMIC DNA]</scope>
    <source>
        <strain evidence="2 3">PAB10Feb10-1</strain>
    </source>
</reference>
<feature type="compositionally biased region" description="Polar residues" evidence="1">
    <location>
        <begin position="39"/>
        <end position="49"/>
    </location>
</feature>
<organism evidence="2 3">
    <name type="scientific">Okeania hirsuta</name>
    <dbReference type="NCBI Taxonomy" id="1458930"/>
    <lineage>
        <taxon>Bacteria</taxon>
        <taxon>Bacillati</taxon>
        <taxon>Cyanobacteriota</taxon>
        <taxon>Cyanophyceae</taxon>
        <taxon>Oscillatoriophycideae</taxon>
        <taxon>Oscillatoriales</taxon>
        <taxon>Microcoleaceae</taxon>
        <taxon>Okeania</taxon>
    </lineage>
</organism>
<dbReference type="EMBL" id="RCBY01000023">
    <property type="protein sequence ID" value="RQH50277.1"/>
    <property type="molecule type" value="Genomic_DNA"/>
</dbReference>
<dbReference type="Pfam" id="PF06051">
    <property type="entry name" value="DUF928"/>
    <property type="match status" value="1"/>
</dbReference>
<dbReference type="InterPro" id="IPR010328">
    <property type="entry name" value="DUF928"/>
</dbReference>